<keyword evidence="3" id="KW-1185">Reference proteome</keyword>
<dbReference type="EMBL" id="MU864741">
    <property type="protein sequence ID" value="KAK4182140.1"/>
    <property type="molecule type" value="Genomic_DNA"/>
</dbReference>
<evidence type="ECO:0000313" key="3">
    <source>
        <dbReference type="Proteomes" id="UP001302126"/>
    </source>
</evidence>
<dbReference type="Pfam" id="PF06985">
    <property type="entry name" value="HET"/>
    <property type="match status" value="1"/>
</dbReference>
<proteinExistence type="predicted"/>
<dbReference type="PANTHER" id="PTHR10622">
    <property type="entry name" value="HET DOMAIN-CONTAINING PROTEIN"/>
    <property type="match status" value="1"/>
</dbReference>
<dbReference type="InterPro" id="IPR010730">
    <property type="entry name" value="HET"/>
</dbReference>
<reference evidence="2" key="1">
    <citation type="journal article" date="2023" name="Mol. Phylogenet. Evol.">
        <title>Genome-scale phylogeny and comparative genomics of the fungal order Sordariales.</title>
        <authorList>
            <person name="Hensen N."/>
            <person name="Bonometti L."/>
            <person name="Westerberg I."/>
            <person name="Brannstrom I.O."/>
            <person name="Guillou S."/>
            <person name="Cros-Aarteil S."/>
            <person name="Calhoun S."/>
            <person name="Haridas S."/>
            <person name="Kuo A."/>
            <person name="Mondo S."/>
            <person name="Pangilinan J."/>
            <person name="Riley R."/>
            <person name="LaButti K."/>
            <person name="Andreopoulos B."/>
            <person name="Lipzen A."/>
            <person name="Chen C."/>
            <person name="Yan M."/>
            <person name="Daum C."/>
            <person name="Ng V."/>
            <person name="Clum A."/>
            <person name="Steindorff A."/>
            <person name="Ohm R.A."/>
            <person name="Martin F."/>
            <person name="Silar P."/>
            <person name="Natvig D.O."/>
            <person name="Lalanne C."/>
            <person name="Gautier V."/>
            <person name="Ament-Velasquez S.L."/>
            <person name="Kruys A."/>
            <person name="Hutchinson M.I."/>
            <person name="Powell A.J."/>
            <person name="Barry K."/>
            <person name="Miller A.N."/>
            <person name="Grigoriev I.V."/>
            <person name="Debuchy R."/>
            <person name="Gladieux P."/>
            <person name="Hiltunen Thoren M."/>
            <person name="Johannesson H."/>
        </authorList>
    </citation>
    <scope>NUCLEOTIDE SEQUENCE</scope>
    <source>
        <strain evidence="2">PSN309</strain>
    </source>
</reference>
<name>A0AAN7ADL5_9PEZI</name>
<dbReference type="Proteomes" id="UP001302126">
    <property type="component" value="Unassembled WGS sequence"/>
</dbReference>
<protein>
    <submittedName>
        <fullName evidence="2">HET-domain-containing protein</fullName>
    </submittedName>
</protein>
<organism evidence="2 3">
    <name type="scientific">Podospora australis</name>
    <dbReference type="NCBI Taxonomy" id="1536484"/>
    <lineage>
        <taxon>Eukaryota</taxon>
        <taxon>Fungi</taxon>
        <taxon>Dikarya</taxon>
        <taxon>Ascomycota</taxon>
        <taxon>Pezizomycotina</taxon>
        <taxon>Sordariomycetes</taxon>
        <taxon>Sordariomycetidae</taxon>
        <taxon>Sordariales</taxon>
        <taxon>Podosporaceae</taxon>
        <taxon>Podospora</taxon>
    </lineage>
</organism>
<comment type="caution">
    <text evidence="2">The sequence shown here is derived from an EMBL/GenBank/DDBJ whole genome shotgun (WGS) entry which is preliminary data.</text>
</comment>
<sequence length="253" mass="29201">MLILCQSIPLISKFTKRTIFSRLGNTTCNMRLLSVNSLQLVSFMGEDVPRYAILSHVWGEEEVTFQDIADLNKVRRMRGFAKIQFACAQAKRERIKFVWIDTCCIDKTSSAELSEAINSMFRWHQEAYICYAYLEEVEQLQGPELYNWGRDFGESTSFTRGWTLQELLAPAKVETIDSCCMYERLSWAKGRQTTRPEDRVYSLLGLVGVNMPLLYGEGHNGFHTIARGNHQNFNRRCVNGLDQAPYQDFTSEF</sequence>
<accession>A0AAN7ADL5</accession>
<evidence type="ECO:0000313" key="2">
    <source>
        <dbReference type="EMBL" id="KAK4182140.1"/>
    </source>
</evidence>
<dbReference type="PANTHER" id="PTHR10622:SF10">
    <property type="entry name" value="HET DOMAIN-CONTAINING PROTEIN"/>
    <property type="match status" value="1"/>
</dbReference>
<reference evidence="2" key="2">
    <citation type="submission" date="2023-05" db="EMBL/GenBank/DDBJ databases">
        <authorList>
            <consortium name="Lawrence Berkeley National Laboratory"/>
            <person name="Steindorff A."/>
            <person name="Hensen N."/>
            <person name="Bonometti L."/>
            <person name="Westerberg I."/>
            <person name="Brannstrom I.O."/>
            <person name="Guillou S."/>
            <person name="Cros-Aarteil S."/>
            <person name="Calhoun S."/>
            <person name="Haridas S."/>
            <person name="Kuo A."/>
            <person name="Mondo S."/>
            <person name="Pangilinan J."/>
            <person name="Riley R."/>
            <person name="Labutti K."/>
            <person name="Andreopoulos B."/>
            <person name="Lipzen A."/>
            <person name="Chen C."/>
            <person name="Yanf M."/>
            <person name="Daum C."/>
            <person name="Ng V."/>
            <person name="Clum A."/>
            <person name="Ohm R."/>
            <person name="Martin F."/>
            <person name="Silar P."/>
            <person name="Natvig D."/>
            <person name="Lalanne C."/>
            <person name="Gautier V."/>
            <person name="Ament-Velasquez S.L."/>
            <person name="Kruys A."/>
            <person name="Hutchinson M.I."/>
            <person name="Powell A.J."/>
            <person name="Barry K."/>
            <person name="Miller A.N."/>
            <person name="Grigoriev I.V."/>
            <person name="Debuchy R."/>
            <person name="Gladieux P."/>
            <person name="Thoren M.H."/>
            <person name="Johannesson H."/>
        </authorList>
    </citation>
    <scope>NUCLEOTIDE SEQUENCE</scope>
    <source>
        <strain evidence="2">PSN309</strain>
    </source>
</reference>
<gene>
    <name evidence="2" type="ORF">QBC35DRAFT_526782</name>
</gene>
<evidence type="ECO:0000259" key="1">
    <source>
        <dbReference type="Pfam" id="PF06985"/>
    </source>
</evidence>
<dbReference type="AlphaFoldDB" id="A0AAN7ADL5"/>
<feature type="domain" description="Heterokaryon incompatibility" evidence="1">
    <location>
        <begin position="51"/>
        <end position="139"/>
    </location>
</feature>